<evidence type="ECO:0000313" key="4">
    <source>
        <dbReference type="EMBL" id="VFK55242.1"/>
    </source>
</evidence>
<sequence length="98" mass="11127">MIEPTQGNLLEADVEALVNTVNCVGVMGKGIALQFKQAFPENFTRYAKVCKEGRMRVGRVLVFKTGGMINPKYLINFPTKRHWKGKSKIEDTKPGWWI</sequence>
<protein>
    <submittedName>
        <fullName evidence="3">Macro domain-containing protein</fullName>
    </submittedName>
</protein>
<dbReference type="EMBL" id="CAADFY010000066">
    <property type="protein sequence ID" value="VFK55242.1"/>
    <property type="molecule type" value="Genomic_DNA"/>
</dbReference>
<dbReference type="EMBL" id="CAADFX010000017">
    <property type="protein sequence ID" value="VFK53018.1"/>
    <property type="molecule type" value="Genomic_DNA"/>
</dbReference>
<dbReference type="Pfam" id="PF01661">
    <property type="entry name" value="Macro"/>
    <property type="match status" value="1"/>
</dbReference>
<dbReference type="GO" id="GO:0140291">
    <property type="term" value="P:peptidyl-glutamate ADP-deribosylation"/>
    <property type="evidence" value="ECO:0007669"/>
    <property type="project" value="TreeGrafter"/>
</dbReference>
<comment type="catalytic activity">
    <reaction evidence="1">
        <text>an N-(ADP-alpha-D-ribosyl)-thymidine in DNA + H2O = a thymidine in DNA + ADP-D-ribose</text>
        <dbReference type="Rhea" id="RHEA:71655"/>
        <dbReference type="Rhea" id="RHEA-COMP:13556"/>
        <dbReference type="Rhea" id="RHEA-COMP:18051"/>
        <dbReference type="ChEBI" id="CHEBI:15377"/>
        <dbReference type="ChEBI" id="CHEBI:57967"/>
        <dbReference type="ChEBI" id="CHEBI:137386"/>
        <dbReference type="ChEBI" id="CHEBI:191199"/>
    </reaction>
    <physiologicalReaction direction="left-to-right" evidence="1">
        <dbReference type="Rhea" id="RHEA:71656"/>
    </physiologicalReaction>
</comment>
<dbReference type="InterPro" id="IPR043472">
    <property type="entry name" value="Macro_dom-like"/>
</dbReference>
<proteinExistence type="predicted"/>
<dbReference type="InterPro" id="IPR050892">
    <property type="entry name" value="ADP-ribose_metab_enzymes"/>
</dbReference>
<dbReference type="InterPro" id="IPR002589">
    <property type="entry name" value="Macro_dom"/>
</dbReference>
<dbReference type="AlphaFoldDB" id="A0A450ZH10"/>
<dbReference type="Gene3D" id="3.40.220.10">
    <property type="entry name" value="Leucine Aminopeptidase, subunit E, domain 1"/>
    <property type="match status" value="1"/>
</dbReference>
<feature type="domain" description="Macro" evidence="2">
    <location>
        <begin position="1"/>
        <end position="98"/>
    </location>
</feature>
<organism evidence="3">
    <name type="scientific">Candidatus Kentrum sp. TUN</name>
    <dbReference type="NCBI Taxonomy" id="2126343"/>
    <lineage>
        <taxon>Bacteria</taxon>
        <taxon>Pseudomonadati</taxon>
        <taxon>Pseudomonadota</taxon>
        <taxon>Gammaproteobacteria</taxon>
        <taxon>Candidatus Kentrum</taxon>
    </lineage>
</organism>
<dbReference type="PANTHER" id="PTHR12521">
    <property type="entry name" value="PROTEIN C6ORF130"/>
    <property type="match status" value="1"/>
</dbReference>
<dbReference type="EMBL" id="CAADFV010000029">
    <property type="protein sequence ID" value="VFK55412.1"/>
    <property type="molecule type" value="Genomic_DNA"/>
</dbReference>
<dbReference type="PANTHER" id="PTHR12521:SF0">
    <property type="entry name" value="ADP-RIBOSE GLYCOHYDROLASE OARD1"/>
    <property type="match status" value="1"/>
</dbReference>
<evidence type="ECO:0000313" key="3">
    <source>
        <dbReference type="EMBL" id="VFK53018.1"/>
    </source>
</evidence>
<evidence type="ECO:0000256" key="1">
    <source>
        <dbReference type="ARBA" id="ARBA00035885"/>
    </source>
</evidence>
<reference evidence="3" key="1">
    <citation type="submission" date="2019-02" db="EMBL/GenBank/DDBJ databases">
        <authorList>
            <person name="Gruber-Vodicka R. H."/>
            <person name="Seah K. B. B."/>
        </authorList>
    </citation>
    <scope>NUCLEOTIDE SEQUENCE</scope>
    <source>
        <strain evidence="3">BECK_BY1</strain>
        <strain evidence="5">BECK_BY2</strain>
        <strain evidence="4">BECK_BY3</strain>
    </source>
</reference>
<gene>
    <name evidence="3" type="ORF">BECKTUN1418D_GA0071000_101725</name>
    <name evidence="5" type="ORF">BECKTUN1418E_GA0071001_10299</name>
    <name evidence="4" type="ORF">BECKTUN1418F_GA0071002_10664</name>
</gene>
<evidence type="ECO:0000259" key="2">
    <source>
        <dbReference type="PROSITE" id="PS51154"/>
    </source>
</evidence>
<accession>A0A450ZH10</accession>
<dbReference type="SUPFAM" id="SSF52949">
    <property type="entry name" value="Macro domain-like"/>
    <property type="match status" value="1"/>
</dbReference>
<dbReference type="PROSITE" id="PS51154">
    <property type="entry name" value="MACRO"/>
    <property type="match status" value="1"/>
</dbReference>
<name>A0A450ZH10_9GAMM</name>
<evidence type="ECO:0000313" key="5">
    <source>
        <dbReference type="EMBL" id="VFK55412.1"/>
    </source>
</evidence>